<reference evidence="3 4" key="1">
    <citation type="submission" date="2020-06" db="EMBL/GenBank/DDBJ databases">
        <title>Draft genome sequence of Candidatus Phytoplasma pruni (X-disease group, subgroup 16SrIII-B) strain ChTDIII from Argentina.</title>
        <authorList>
            <person name="Fernandez F.D."/>
            <person name="Zuebert C."/>
            <person name="Huettel B."/>
            <person name="Kube M."/>
            <person name="Conci L.R."/>
        </authorList>
    </citation>
    <scope>NUCLEOTIDE SEQUENCE [LARGE SCALE GENOMIC DNA]</scope>
    <source>
        <strain evidence="3 4">ChTDIII</strain>
    </source>
</reference>
<evidence type="ECO:0000256" key="2">
    <source>
        <dbReference type="SAM" id="Phobius"/>
    </source>
</evidence>
<evidence type="ECO:0000313" key="3">
    <source>
        <dbReference type="EMBL" id="NWN46043.1"/>
    </source>
</evidence>
<evidence type="ECO:0000256" key="1">
    <source>
        <dbReference type="SAM" id="MobiDB-lite"/>
    </source>
</evidence>
<feature type="compositionally biased region" description="Polar residues" evidence="1">
    <location>
        <begin position="95"/>
        <end position="106"/>
    </location>
</feature>
<dbReference type="AlphaFoldDB" id="A0A851HJN4"/>
<organism evidence="3 4">
    <name type="scientific">Candidatus Phytoplasma pruni</name>
    <dbReference type="NCBI Taxonomy" id="479893"/>
    <lineage>
        <taxon>Bacteria</taxon>
        <taxon>Bacillati</taxon>
        <taxon>Mycoplasmatota</taxon>
        <taxon>Mollicutes</taxon>
        <taxon>Acholeplasmatales</taxon>
        <taxon>Acholeplasmataceae</taxon>
        <taxon>Candidatus Phytoplasma</taxon>
        <taxon>16SrIII (X-disease group)</taxon>
    </lineage>
</organism>
<sequence>MKKNNLWLKIKKPKNIKITAFIVIVIILSVFSFFSVYKWFKSFQKTTPVLNSVPEKTSQTINNNNISQDDKQIYVDTAPLQKEYNLGKSTITSLNWSPKMTPSTENTSKSPPTPPIVPSTTSTTVTSSSTNRQKPRQLPQHFPTLTPDPI</sequence>
<keyword evidence="4" id="KW-1185">Reference proteome</keyword>
<keyword evidence="2" id="KW-1133">Transmembrane helix</keyword>
<gene>
    <name evidence="3" type="ORF">HR065_03075</name>
</gene>
<feature type="region of interest" description="Disordered" evidence="1">
    <location>
        <begin position="95"/>
        <end position="150"/>
    </location>
</feature>
<proteinExistence type="predicted"/>
<dbReference type="Proteomes" id="UP000568109">
    <property type="component" value="Unassembled WGS sequence"/>
</dbReference>
<feature type="non-terminal residue" evidence="3">
    <location>
        <position position="150"/>
    </location>
</feature>
<accession>A0A851HJN4</accession>
<feature type="transmembrane region" description="Helical" evidence="2">
    <location>
        <begin position="20"/>
        <end position="40"/>
    </location>
</feature>
<protein>
    <submittedName>
        <fullName evidence="3">Uncharacterized protein</fullName>
    </submittedName>
</protein>
<feature type="compositionally biased region" description="Low complexity" evidence="1">
    <location>
        <begin position="118"/>
        <end position="130"/>
    </location>
</feature>
<keyword evidence="2" id="KW-0812">Transmembrane</keyword>
<name>A0A851HJN4_9MOLU</name>
<keyword evidence="2" id="KW-0472">Membrane</keyword>
<comment type="caution">
    <text evidence="3">The sequence shown here is derived from an EMBL/GenBank/DDBJ whole genome shotgun (WGS) entry which is preliminary data.</text>
</comment>
<evidence type="ECO:0000313" key="4">
    <source>
        <dbReference type="Proteomes" id="UP000568109"/>
    </source>
</evidence>
<dbReference type="EMBL" id="JABUOH010000064">
    <property type="protein sequence ID" value="NWN46043.1"/>
    <property type="molecule type" value="Genomic_DNA"/>
</dbReference>